<dbReference type="InterPro" id="IPR015797">
    <property type="entry name" value="NUDIX_hydrolase-like_dom_sf"/>
</dbReference>
<accession>A0A934PT69</accession>
<sequence length="164" mass="18697">MFSYFAVTKYMPKQSAGILVYRTLNNLVQVFLVHPGGPFFRNKDNGNWSVPKGEYDTSEDPLKAAQREFEEETGQTIDGDFITLQPIKYKSGKIVNAWAVEGKPEPGLVKSNFFEMEWPPRSGKMASFPEVDRAEWFDLKMARQKILPAQIPFIDELEQLLSAS</sequence>
<dbReference type="InterPro" id="IPR000086">
    <property type="entry name" value="NUDIX_hydrolase_dom"/>
</dbReference>
<protein>
    <submittedName>
        <fullName evidence="3">NUDIX domain-containing protein</fullName>
    </submittedName>
</protein>
<keyword evidence="4" id="KW-1185">Reference proteome</keyword>
<name>A0A934PT69_9SPHI</name>
<evidence type="ECO:0000259" key="2">
    <source>
        <dbReference type="PROSITE" id="PS51462"/>
    </source>
</evidence>
<dbReference type="PANTHER" id="PTHR21340">
    <property type="entry name" value="DIADENOSINE 5,5-P1,P4-TETRAPHOSPHATE PYROPHOSPHOHYDROLASE MUTT"/>
    <property type="match status" value="1"/>
</dbReference>
<evidence type="ECO:0000313" key="4">
    <source>
        <dbReference type="Proteomes" id="UP000613193"/>
    </source>
</evidence>
<organism evidence="3 4">
    <name type="scientific">Mucilaginibacter segetis</name>
    <dbReference type="NCBI Taxonomy" id="2793071"/>
    <lineage>
        <taxon>Bacteria</taxon>
        <taxon>Pseudomonadati</taxon>
        <taxon>Bacteroidota</taxon>
        <taxon>Sphingobacteriia</taxon>
        <taxon>Sphingobacteriales</taxon>
        <taxon>Sphingobacteriaceae</taxon>
        <taxon>Mucilaginibacter</taxon>
    </lineage>
</organism>
<keyword evidence="1" id="KW-0378">Hydrolase</keyword>
<dbReference type="InterPro" id="IPR020084">
    <property type="entry name" value="NUDIX_hydrolase_CS"/>
</dbReference>
<dbReference type="PROSITE" id="PS51462">
    <property type="entry name" value="NUDIX"/>
    <property type="match status" value="1"/>
</dbReference>
<dbReference type="Pfam" id="PF00293">
    <property type="entry name" value="NUDIX"/>
    <property type="match status" value="1"/>
</dbReference>
<dbReference type="SUPFAM" id="SSF55811">
    <property type="entry name" value="Nudix"/>
    <property type="match status" value="1"/>
</dbReference>
<reference evidence="3" key="1">
    <citation type="submission" date="2020-12" db="EMBL/GenBank/DDBJ databases">
        <title>Bacterial novel species Mucilaginibacter sp. SD-g isolated from soil.</title>
        <authorList>
            <person name="Jung H.-Y."/>
        </authorList>
    </citation>
    <scope>NUCLEOTIDE SEQUENCE</scope>
    <source>
        <strain evidence="3">SD-g</strain>
    </source>
</reference>
<dbReference type="AlphaFoldDB" id="A0A934PT69"/>
<proteinExistence type="predicted"/>
<evidence type="ECO:0000313" key="3">
    <source>
        <dbReference type="EMBL" id="MBK0378975.1"/>
    </source>
</evidence>
<dbReference type="Proteomes" id="UP000613193">
    <property type="component" value="Unassembled WGS sequence"/>
</dbReference>
<dbReference type="EMBL" id="JAEHFW010000001">
    <property type="protein sequence ID" value="MBK0378975.1"/>
    <property type="molecule type" value="Genomic_DNA"/>
</dbReference>
<dbReference type="PANTHER" id="PTHR21340:SF7">
    <property type="entry name" value="NUDIX HYDROLASE DOMAIN-CONTAINING PROTEIN"/>
    <property type="match status" value="1"/>
</dbReference>
<comment type="caution">
    <text evidence="3">The sequence shown here is derived from an EMBL/GenBank/DDBJ whole genome shotgun (WGS) entry which is preliminary data.</text>
</comment>
<dbReference type="GO" id="GO:0006754">
    <property type="term" value="P:ATP biosynthetic process"/>
    <property type="evidence" value="ECO:0007669"/>
    <property type="project" value="TreeGrafter"/>
</dbReference>
<dbReference type="GO" id="GO:0004081">
    <property type="term" value="F:bis(5'-nucleosyl)-tetraphosphatase (asymmetrical) activity"/>
    <property type="evidence" value="ECO:0007669"/>
    <property type="project" value="TreeGrafter"/>
</dbReference>
<feature type="domain" description="Nudix hydrolase" evidence="2">
    <location>
        <begin position="11"/>
        <end position="161"/>
    </location>
</feature>
<evidence type="ECO:0000256" key="1">
    <source>
        <dbReference type="ARBA" id="ARBA00022801"/>
    </source>
</evidence>
<dbReference type="InterPro" id="IPR051325">
    <property type="entry name" value="Nudix_hydrolase_domain"/>
</dbReference>
<dbReference type="Gene3D" id="3.90.79.10">
    <property type="entry name" value="Nucleoside Triphosphate Pyrophosphohydrolase"/>
    <property type="match status" value="1"/>
</dbReference>
<dbReference type="GO" id="GO:0006167">
    <property type="term" value="P:AMP biosynthetic process"/>
    <property type="evidence" value="ECO:0007669"/>
    <property type="project" value="TreeGrafter"/>
</dbReference>
<dbReference type="PROSITE" id="PS00893">
    <property type="entry name" value="NUDIX_BOX"/>
    <property type="match status" value="1"/>
</dbReference>
<dbReference type="CDD" id="cd04662">
    <property type="entry name" value="NUDIX_Hydrolase"/>
    <property type="match status" value="1"/>
</dbReference>
<gene>
    <name evidence="3" type="ORF">I5M19_06635</name>
</gene>